<name>A0ABT5RXY2_9BURK</name>
<gene>
    <name evidence="1" type="ORF">OIN59_10950</name>
</gene>
<proteinExistence type="predicted"/>
<accession>A0ABT5RXY2</accession>
<dbReference type="Proteomes" id="UP001148932">
    <property type="component" value="Unassembled WGS sequence"/>
</dbReference>
<reference evidence="1" key="1">
    <citation type="submission" date="2022-10" db="EMBL/GenBank/DDBJ databases">
        <title>Description of microaerobic benzene degrading bacteria.</title>
        <authorList>
            <person name="Bedics A."/>
            <person name="Tancsics A."/>
            <person name="Banerjee S."/>
        </authorList>
    </citation>
    <scope>NUCLEOTIDE SEQUENCE</scope>
    <source>
        <strain evidence="1">D2M1</strain>
    </source>
</reference>
<dbReference type="EMBL" id="JAPCKI010000005">
    <property type="protein sequence ID" value="MDD2177952.1"/>
    <property type="molecule type" value="Genomic_DNA"/>
</dbReference>
<protein>
    <submittedName>
        <fullName evidence="1">Uncharacterized protein</fullName>
    </submittedName>
</protein>
<comment type="caution">
    <text evidence="1">The sequence shown here is derived from an EMBL/GenBank/DDBJ whole genome shotgun (WGS) entry which is preliminary data.</text>
</comment>
<evidence type="ECO:0000313" key="2">
    <source>
        <dbReference type="Proteomes" id="UP001148932"/>
    </source>
</evidence>
<evidence type="ECO:0000313" key="1">
    <source>
        <dbReference type="EMBL" id="MDD2177952.1"/>
    </source>
</evidence>
<keyword evidence="2" id="KW-1185">Reference proteome</keyword>
<organism evidence="1 2">
    <name type="scientific">Acidovorax benzenivorans</name>
    <dbReference type="NCBI Taxonomy" id="2987520"/>
    <lineage>
        <taxon>Bacteria</taxon>
        <taxon>Pseudomonadati</taxon>
        <taxon>Pseudomonadota</taxon>
        <taxon>Betaproteobacteria</taxon>
        <taxon>Burkholderiales</taxon>
        <taxon>Comamonadaceae</taxon>
        <taxon>Acidovorax</taxon>
    </lineage>
</organism>
<sequence length="56" mass="5824">MREGGGVSGLARVEQIAGKSGWEILDAMMSGELPSPPMNDTMNLALLEVGVYGALC</sequence>